<dbReference type="AlphaFoldDB" id="A0A540R6Z5"/>
<sequence>MHKIAAELRHRELTQELYNIGDEVVEYIEHLIEAIEDWDDELTLDCLAELHDIVGDARRDSGRVVGELIGLRHALVSGVRAGTISAAVTGDFDIEAPRDVTARTLTLKFPLEGPQVISEMAHALQGRTFLVTDYLRDMVEYVLEQTDAVARNLDMVSLPQLYRRSGESVATAVEGWLHTVVHAQPAYARAMRGHNPPPFLEERARVNAIVAKVAAKRAAARKKGQTA</sequence>
<proteinExistence type="predicted"/>
<dbReference type="GeneID" id="79853597"/>
<accession>A0A540R6Z5</accession>
<comment type="caution">
    <text evidence="1">The sequence shown here is derived from an EMBL/GenBank/DDBJ whole genome shotgun (WGS) entry which is preliminary data.</text>
</comment>
<dbReference type="EMBL" id="VHIR01000008">
    <property type="protein sequence ID" value="TQE43468.1"/>
    <property type="molecule type" value="Genomic_DNA"/>
</dbReference>
<dbReference type="STRING" id="1686286.GCA_900092335_02462"/>
<dbReference type="RefSeq" id="WP_066492427.1">
    <property type="nucleotide sequence ID" value="NZ_JADPQA010000006.1"/>
</dbReference>
<protein>
    <submittedName>
        <fullName evidence="1">Uncharacterized protein</fullName>
    </submittedName>
</protein>
<name>A0A540R6Z5_9CORY</name>
<organism evidence="1 2">
    <name type="scientific">Corynebacterium phoceense</name>
    <dbReference type="NCBI Taxonomy" id="1686286"/>
    <lineage>
        <taxon>Bacteria</taxon>
        <taxon>Bacillati</taxon>
        <taxon>Actinomycetota</taxon>
        <taxon>Actinomycetes</taxon>
        <taxon>Mycobacteriales</taxon>
        <taxon>Corynebacteriaceae</taxon>
        <taxon>Corynebacterium</taxon>
    </lineage>
</organism>
<evidence type="ECO:0000313" key="1">
    <source>
        <dbReference type="EMBL" id="TQE43468.1"/>
    </source>
</evidence>
<evidence type="ECO:0000313" key="2">
    <source>
        <dbReference type="Proteomes" id="UP000318080"/>
    </source>
</evidence>
<gene>
    <name evidence="1" type="ORF">EJK80_06780</name>
</gene>
<keyword evidence="2" id="KW-1185">Reference proteome</keyword>
<reference evidence="1 2" key="1">
    <citation type="submission" date="2019-06" db="EMBL/GenBank/DDBJ databases">
        <title>Draft genome of C. phoceense Strain 272.</title>
        <authorList>
            <person name="Pacheco L.G.C."/>
            <person name="Barberis C.M."/>
            <person name="Almuzara M.N."/>
            <person name="Traglia G.M."/>
            <person name="Santos C.S."/>
            <person name="Rocha D.J.P.G."/>
            <person name="Aguiar E.R.G.R."/>
            <person name="Vay C.A."/>
        </authorList>
    </citation>
    <scope>NUCLEOTIDE SEQUENCE [LARGE SCALE GENOMIC DNA]</scope>
    <source>
        <strain evidence="1 2">272</strain>
    </source>
</reference>
<dbReference type="Proteomes" id="UP000318080">
    <property type="component" value="Unassembled WGS sequence"/>
</dbReference>